<dbReference type="GO" id="GO:0005829">
    <property type="term" value="C:cytosol"/>
    <property type="evidence" value="ECO:0007669"/>
    <property type="project" value="TreeGrafter"/>
</dbReference>
<dbReference type="InterPro" id="IPR050397">
    <property type="entry name" value="Env_Response_Regulators"/>
</dbReference>
<evidence type="ECO:0000259" key="1">
    <source>
        <dbReference type="PROSITE" id="PS50042"/>
    </source>
</evidence>
<proteinExistence type="predicted"/>
<dbReference type="GO" id="GO:0003700">
    <property type="term" value="F:DNA-binding transcription factor activity"/>
    <property type="evidence" value="ECO:0007669"/>
    <property type="project" value="TreeGrafter"/>
</dbReference>
<dbReference type="Gene3D" id="2.60.120.10">
    <property type="entry name" value="Jelly Rolls"/>
    <property type="match status" value="1"/>
</dbReference>
<dbReference type="InterPro" id="IPR000595">
    <property type="entry name" value="cNMP-bd_dom"/>
</dbReference>
<evidence type="ECO:0000313" key="3">
    <source>
        <dbReference type="Proteomes" id="UP001144471"/>
    </source>
</evidence>
<dbReference type="InterPro" id="IPR018490">
    <property type="entry name" value="cNMP-bd_dom_sf"/>
</dbReference>
<dbReference type="PROSITE" id="PS50042">
    <property type="entry name" value="CNMP_BINDING_3"/>
    <property type="match status" value="1"/>
</dbReference>
<dbReference type="SMART" id="SM00100">
    <property type="entry name" value="cNMP"/>
    <property type="match status" value="1"/>
</dbReference>
<evidence type="ECO:0000313" key="2">
    <source>
        <dbReference type="EMBL" id="GLI55146.1"/>
    </source>
</evidence>
<accession>A0A9W6GJZ3</accession>
<dbReference type="SUPFAM" id="SSF51206">
    <property type="entry name" value="cAMP-binding domain-like"/>
    <property type="match status" value="1"/>
</dbReference>
<comment type="caution">
    <text evidence="2">The sequence shown here is derived from an EMBL/GenBank/DDBJ whole genome shotgun (WGS) entry which is preliminary data.</text>
</comment>
<keyword evidence="3" id="KW-1185">Reference proteome</keyword>
<dbReference type="PANTHER" id="PTHR24567">
    <property type="entry name" value="CRP FAMILY TRANSCRIPTIONAL REGULATORY PROTEIN"/>
    <property type="match status" value="1"/>
</dbReference>
<name>A0A9W6GJZ3_9FUSO</name>
<dbReference type="InterPro" id="IPR014710">
    <property type="entry name" value="RmlC-like_jellyroll"/>
</dbReference>
<dbReference type="EMBL" id="BSDY01000002">
    <property type="protein sequence ID" value="GLI55146.1"/>
    <property type="molecule type" value="Genomic_DNA"/>
</dbReference>
<dbReference type="PRINTS" id="PR00103">
    <property type="entry name" value="CAMPKINASE"/>
</dbReference>
<dbReference type="Pfam" id="PF00027">
    <property type="entry name" value="cNMP_binding"/>
    <property type="match status" value="1"/>
</dbReference>
<sequence length="161" mass="18194">MIKELCNLEDYSEVLCILDKISIFGGLTRPQLSVIFKELKKTSIKKGEVIFEQGKSPDNIYIVQSGCVKIVEKLSTDSLELITFNTGDCFGETELIGIFPYIASAVAAADTELIVFPRKALRILYKKHLPIFSVIILNIARESCRRLAQADKRMFDMLEKK</sequence>
<dbReference type="CDD" id="cd00038">
    <property type="entry name" value="CAP_ED"/>
    <property type="match status" value="1"/>
</dbReference>
<reference evidence="2" key="1">
    <citation type="submission" date="2022-12" db="EMBL/GenBank/DDBJ databases">
        <title>Reference genome sequencing for broad-spectrum identification of bacterial and archaeal isolates by mass spectrometry.</title>
        <authorList>
            <person name="Sekiguchi Y."/>
            <person name="Tourlousse D.M."/>
        </authorList>
    </citation>
    <scope>NUCLEOTIDE SEQUENCE</scope>
    <source>
        <strain evidence="2">10succ1</strain>
    </source>
</reference>
<gene>
    <name evidence="2" type="ORF">PM10SUCC1_06610</name>
</gene>
<feature type="domain" description="Cyclic nucleotide-binding" evidence="1">
    <location>
        <begin position="23"/>
        <end position="142"/>
    </location>
</feature>
<protein>
    <recommendedName>
        <fullName evidence="1">Cyclic nucleotide-binding domain-containing protein</fullName>
    </recommendedName>
</protein>
<organism evidence="2 3">
    <name type="scientific">Propionigenium maris DSM 9537</name>
    <dbReference type="NCBI Taxonomy" id="1123000"/>
    <lineage>
        <taxon>Bacteria</taxon>
        <taxon>Fusobacteriati</taxon>
        <taxon>Fusobacteriota</taxon>
        <taxon>Fusobacteriia</taxon>
        <taxon>Fusobacteriales</taxon>
        <taxon>Fusobacteriaceae</taxon>
        <taxon>Propionigenium</taxon>
    </lineage>
</organism>
<dbReference type="PANTHER" id="PTHR24567:SF74">
    <property type="entry name" value="HTH-TYPE TRANSCRIPTIONAL REGULATOR ARCR"/>
    <property type="match status" value="1"/>
</dbReference>
<dbReference type="AlphaFoldDB" id="A0A9W6GJZ3"/>
<dbReference type="RefSeq" id="WP_281833423.1">
    <property type="nucleotide sequence ID" value="NZ_BSDY01000002.1"/>
</dbReference>
<dbReference type="Proteomes" id="UP001144471">
    <property type="component" value="Unassembled WGS sequence"/>
</dbReference>